<dbReference type="AlphaFoldDB" id="A0A4D6KG91"/>
<feature type="transmembrane region" description="Helical" evidence="1">
    <location>
        <begin position="133"/>
        <end position="159"/>
    </location>
</feature>
<dbReference type="RefSeq" id="WP_015763888.1">
    <property type="nucleotide sequence ID" value="NZ_CP039375.1"/>
</dbReference>
<dbReference type="PANTHER" id="PTHR43471">
    <property type="entry name" value="ABC TRANSPORTER PERMEASE"/>
    <property type="match status" value="1"/>
</dbReference>
<evidence type="ECO:0000313" key="2">
    <source>
        <dbReference type="EMBL" id="QCD64466.1"/>
    </source>
</evidence>
<evidence type="ECO:0000256" key="1">
    <source>
        <dbReference type="SAM" id="Phobius"/>
    </source>
</evidence>
<feature type="transmembrane region" description="Helical" evidence="1">
    <location>
        <begin position="166"/>
        <end position="185"/>
    </location>
</feature>
<reference evidence="2 3" key="1">
    <citation type="submission" date="2019-04" db="EMBL/GenBank/DDBJ databases">
        <title>Complete genome sequence of Arthrobacter sp. ZXY-2 associated with effective atrazine degradation and salt adaptation.</title>
        <authorList>
            <person name="Zhao X."/>
        </authorList>
    </citation>
    <scope>NUCLEOTIDE SEQUENCE [LARGE SCALE GENOMIC DNA]</scope>
    <source>
        <strain evidence="3">ZP60</strain>
    </source>
</reference>
<organism evidence="2 3">
    <name type="scientific">Halomicrobium mukohataei</name>
    <dbReference type="NCBI Taxonomy" id="57705"/>
    <lineage>
        <taxon>Archaea</taxon>
        <taxon>Methanobacteriati</taxon>
        <taxon>Methanobacteriota</taxon>
        <taxon>Stenosarchaea group</taxon>
        <taxon>Halobacteria</taxon>
        <taxon>Halobacteriales</taxon>
        <taxon>Haloarculaceae</taxon>
        <taxon>Halomicrobium</taxon>
    </lineage>
</organism>
<protein>
    <submittedName>
        <fullName evidence="2">Nitrite reductase</fullName>
    </submittedName>
</protein>
<dbReference type="Proteomes" id="UP000297053">
    <property type="component" value="Chromosome"/>
</dbReference>
<dbReference type="PANTHER" id="PTHR43471:SF1">
    <property type="entry name" value="ABC TRANSPORTER PERMEASE PROTEIN NOSY-RELATED"/>
    <property type="match status" value="1"/>
</dbReference>
<dbReference type="EMBL" id="CP039375">
    <property type="protein sequence ID" value="QCD64466.1"/>
    <property type="molecule type" value="Genomic_DNA"/>
</dbReference>
<feature type="transmembrane region" description="Helical" evidence="1">
    <location>
        <begin position="273"/>
        <end position="292"/>
    </location>
</feature>
<keyword evidence="1" id="KW-0812">Transmembrane</keyword>
<sequence>MALPRWFPIARNEASALLTAKGPWLLALLLVGWAYRPQYLAWDELGQNMTVAFLQSAGSVLLPLGVLLLSYRAIVEERDTGSLKFLLGLPVTRTDILVGKVVGRSVGLAVPVTVAAIVLGLLGAVRFGLFSPLLFLGVTLVTLLYVLTLVSVATAVSAVTTSTVRATALVFGGFYLLLTVFWQRLASGPVYGALTGSAADPYAAPADGLLFVLLRLTPERAYGVVTNWLLGVGNSGAGYSVVLTKLQPGTNVNAFVVDAAFGQTTAPAYLHEALGLVVLVAWCILPLALARYRFERGDLA</sequence>
<dbReference type="GeneID" id="42177669"/>
<accession>A0A4D6KG91</accession>
<proteinExistence type="predicted"/>
<keyword evidence="1" id="KW-1133">Transmembrane helix</keyword>
<evidence type="ECO:0000313" key="3">
    <source>
        <dbReference type="Proteomes" id="UP000297053"/>
    </source>
</evidence>
<dbReference type="GO" id="GO:0140359">
    <property type="term" value="F:ABC-type transporter activity"/>
    <property type="evidence" value="ECO:0007669"/>
    <property type="project" value="InterPro"/>
</dbReference>
<dbReference type="OMA" id="EWGWRID"/>
<keyword evidence="1" id="KW-0472">Membrane</keyword>
<name>A0A4D6KG91_9EURY</name>
<dbReference type="Pfam" id="PF12679">
    <property type="entry name" value="ABC2_membrane_2"/>
    <property type="match status" value="1"/>
</dbReference>
<dbReference type="GO" id="GO:0005886">
    <property type="term" value="C:plasma membrane"/>
    <property type="evidence" value="ECO:0007669"/>
    <property type="project" value="UniProtKB-SubCell"/>
</dbReference>
<feature type="transmembrane region" description="Helical" evidence="1">
    <location>
        <begin position="106"/>
        <end position="127"/>
    </location>
</feature>
<reference evidence="2 3" key="2">
    <citation type="submission" date="2019-04" db="EMBL/GenBank/DDBJ databases">
        <authorList>
            <person name="Yang S."/>
            <person name="Wei W."/>
        </authorList>
    </citation>
    <scope>NUCLEOTIDE SEQUENCE [LARGE SCALE GENOMIC DNA]</scope>
    <source>
        <strain evidence="3">ZP60</strain>
    </source>
</reference>
<feature type="transmembrane region" description="Helical" evidence="1">
    <location>
        <begin position="53"/>
        <end position="74"/>
    </location>
</feature>
<gene>
    <name evidence="2" type="ORF">E5139_01990</name>
</gene>
<dbReference type="KEGG" id="halz:E5139_01990"/>
<feature type="transmembrane region" description="Helical" evidence="1">
    <location>
        <begin position="12"/>
        <end position="33"/>
    </location>
</feature>